<protein>
    <recommendedName>
        <fullName evidence="5">Inner membrane component domain-containing protein</fullName>
    </recommendedName>
</protein>
<feature type="compositionally biased region" description="Basic and acidic residues" evidence="1">
    <location>
        <begin position="1"/>
        <end position="12"/>
    </location>
</feature>
<dbReference type="Proteomes" id="UP000294003">
    <property type="component" value="Unassembled WGS sequence"/>
</dbReference>
<gene>
    <name evidence="3" type="ORF">DL762_004327</name>
</gene>
<organism evidence="3 4">
    <name type="scientific">Monosporascus cannonballus</name>
    <dbReference type="NCBI Taxonomy" id="155416"/>
    <lineage>
        <taxon>Eukaryota</taxon>
        <taxon>Fungi</taxon>
        <taxon>Dikarya</taxon>
        <taxon>Ascomycota</taxon>
        <taxon>Pezizomycotina</taxon>
        <taxon>Sordariomycetes</taxon>
        <taxon>Xylariomycetidae</taxon>
        <taxon>Xylariales</taxon>
        <taxon>Xylariales incertae sedis</taxon>
        <taxon>Monosporascus</taxon>
    </lineage>
</organism>
<evidence type="ECO:0000256" key="2">
    <source>
        <dbReference type="SAM" id="Phobius"/>
    </source>
</evidence>
<feature type="compositionally biased region" description="Polar residues" evidence="1">
    <location>
        <begin position="28"/>
        <end position="37"/>
    </location>
</feature>
<keyword evidence="4" id="KW-1185">Reference proteome</keyword>
<evidence type="ECO:0008006" key="5">
    <source>
        <dbReference type="Google" id="ProtNLM"/>
    </source>
</evidence>
<keyword evidence="2" id="KW-0812">Transmembrane</keyword>
<name>A0ABY0H840_9PEZI</name>
<keyword evidence="2" id="KW-0472">Membrane</keyword>
<comment type="caution">
    <text evidence="3">The sequence shown here is derived from an EMBL/GenBank/DDBJ whole genome shotgun (WGS) entry which is preliminary data.</text>
</comment>
<keyword evidence="2" id="KW-1133">Transmembrane helix</keyword>
<evidence type="ECO:0000313" key="3">
    <source>
        <dbReference type="EMBL" id="RYO87282.1"/>
    </source>
</evidence>
<feature type="region of interest" description="Disordered" evidence="1">
    <location>
        <begin position="1"/>
        <end position="81"/>
    </location>
</feature>
<evidence type="ECO:0000313" key="4">
    <source>
        <dbReference type="Proteomes" id="UP000294003"/>
    </source>
</evidence>
<dbReference type="EMBL" id="QJNS01000102">
    <property type="protein sequence ID" value="RYO87282.1"/>
    <property type="molecule type" value="Genomic_DNA"/>
</dbReference>
<evidence type="ECO:0000256" key="1">
    <source>
        <dbReference type="SAM" id="MobiDB-lite"/>
    </source>
</evidence>
<accession>A0ABY0H840</accession>
<proteinExistence type="predicted"/>
<feature type="transmembrane region" description="Helical" evidence="2">
    <location>
        <begin position="111"/>
        <end position="136"/>
    </location>
</feature>
<sequence length="153" mass="16842">MAIPEPIERRLVQPEYSEVDDTTCPPYDNSSSQQSPLLRNPEDFDIEAQQPPRYHPDLGDGQGKAAAESTEAMRLQEPAAGTRPRCAAEALRPDRRYMGPVLVVIRKLCHLALYLLFGALGLIVAFTLLIGIGIVLTKLAMVASWICEKIGLL</sequence>
<reference evidence="3 4" key="1">
    <citation type="submission" date="2018-06" db="EMBL/GenBank/DDBJ databases">
        <title>Complete Genomes of Monosporascus.</title>
        <authorList>
            <person name="Robinson A.J."/>
            <person name="Natvig D.O."/>
        </authorList>
    </citation>
    <scope>NUCLEOTIDE SEQUENCE [LARGE SCALE GENOMIC DNA]</scope>
    <source>
        <strain evidence="3 4">CBS 609.92</strain>
    </source>
</reference>